<protein>
    <submittedName>
        <fullName evidence="1">Uncharacterized protein</fullName>
    </submittedName>
</protein>
<organism evidence="1 2">
    <name type="scientific">Candidatus Sungbacteria bacterium RIFCSPHIGHO2_02_FULL_49_12</name>
    <dbReference type="NCBI Taxonomy" id="1802271"/>
    <lineage>
        <taxon>Bacteria</taxon>
        <taxon>Candidatus Sungiibacteriota</taxon>
    </lineage>
</organism>
<evidence type="ECO:0000313" key="2">
    <source>
        <dbReference type="Proteomes" id="UP000177362"/>
    </source>
</evidence>
<proteinExistence type="predicted"/>
<evidence type="ECO:0000313" key="1">
    <source>
        <dbReference type="EMBL" id="OHA01088.1"/>
    </source>
</evidence>
<gene>
    <name evidence="1" type="ORF">A3C11_01185</name>
</gene>
<dbReference type="EMBL" id="MHQJ01000026">
    <property type="protein sequence ID" value="OHA01088.1"/>
    <property type="molecule type" value="Genomic_DNA"/>
</dbReference>
<reference evidence="1 2" key="1">
    <citation type="journal article" date="2016" name="Nat. Commun.">
        <title>Thousands of microbial genomes shed light on interconnected biogeochemical processes in an aquifer system.</title>
        <authorList>
            <person name="Anantharaman K."/>
            <person name="Brown C.T."/>
            <person name="Hug L.A."/>
            <person name="Sharon I."/>
            <person name="Castelle C.J."/>
            <person name="Probst A.J."/>
            <person name="Thomas B.C."/>
            <person name="Singh A."/>
            <person name="Wilkins M.J."/>
            <person name="Karaoz U."/>
            <person name="Brodie E.L."/>
            <person name="Williams K.H."/>
            <person name="Hubbard S.S."/>
            <person name="Banfield J.F."/>
        </authorList>
    </citation>
    <scope>NUCLEOTIDE SEQUENCE [LARGE SCALE GENOMIC DNA]</scope>
</reference>
<name>A0A1G2KNU7_9BACT</name>
<comment type="caution">
    <text evidence="1">The sequence shown here is derived from an EMBL/GenBank/DDBJ whole genome shotgun (WGS) entry which is preliminary data.</text>
</comment>
<dbReference type="Proteomes" id="UP000177362">
    <property type="component" value="Unassembled WGS sequence"/>
</dbReference>
<sequence>MDSPLKNGSHPVIALEDEDGKKLRLQLRMMSFRQELSSLPQDAAELHKMLITARGKKNETIYQMVLIWNKLASKHKNYWTAMHFASEPEYLAYYGLPDGNTLAQWTVMVNLFNRTTFVLLGDEALSFMMHAVGEFQTNAEMRKKDYGEIFDHYCREHESFDKTAFYDVVWKFVQNRYKEQIRGRPSRPRASGIIPRRRSSVAEPVQRRSEVIERPKIDRAAEKIDAFSGWLKKAVEEVLLMSKRERQSVHGSLSQLISEAELAIRALERSYKA</sequence>
<accession>A0A1G2KNU7</accession>
<dbReference type="AlphaFoldDB" id="A0A1G2KNU7"/>